<feature type="domain" description="Glycoside hydrolase family 5" evidence="6">
    <location>
        <begin position="109"/>
        <end position="395"/>
    </location>
</feature>
<comment type="similarity">
    <text evidence="1 4">Belongs to the glycosyl hydrolase 5 (cellulase A) family.</text>
</comment>
<organism evidence="7 8">
    <name type="scientific">Lentinula boryana</name>
    <dbReference type="NCBI Taxonomy" id="40481"/>
    <lineage>
        <taxon>Eukaryota</taxon>
        <taxon>Fungi</taxon>
        <taxon>Dikarya</taxon>
        <taxon>Basidiomycota</taxon>
        <taxon>Agaricomycotina</taxon>
        <taxon>Agaricomycetes</taxon>
        <taxon>Agaricomycetidae</taxon>
        <taxon>Agaricales</taxon>
        <taxon>Marasmiineae</taxon>
        <taxon>Omphalotaceae</taxon>
        <taxon>Lentinula</taxon>
    </lineage>
</organism>
<dbReference type="PANTHER" id="PTHR31297:SF43">
    <property type="entry name" value="GLUCAN 1,3-BETA-GLUCOSIDASE 3"/>
    <property type="match status" value="1"/>
</dbReference>
<evidence type="ECO:0000313" key="7">
    <source>
        <dbReference type="EMBL" id="KAJ3992535.1"/>
    </source>
</evidence>
<dbReference type="InterPro" id="IPR001547">
    <property type="entry name" value="Glyco_hydro_5"/>
</dbReference>
<sequence length="538" mass="61146">MSKFMKKIQSKFEKVLDKGEAPARPDSLSGINLLPLAQPPSSRHIYRFRKQHGVNLGSWFTLENWLTPSLFQHAAEPKSSELDVLRGLGPQRAKSVLENHWAHFIDEGDWNWLVEHGINTVRIPVSYYHFLPGRLDPEVRQLMQGTEYESFANVYVNAWKYIVSNAIQAAHEHRIGVLIDLHAAPGAQNTDSHSGLSGGKAGLWDSKEYQRRTVQILVAMAKEIGKYDNVVGLELLNEPKNNNRLMSWYDEAIGAIHNGLGPQAQELPIYISDAWDTNWYSKFVNNHSNPESFLVLDHHLYRCFTTQDQGKSASQHAGEVHPSNSGPSASMLANASKETQGSIIIGEWSAALNPASLSSYSDHESKLAAQREWGHAQWEAYEQWCAGWFFWTLKKEGGSDRGWCYYTAVEQGVLPAHVDKLKAAYVSGRHSDDSLRERGQMEKQSATQAHAEWWNQHSSNPNEFEHWRFEEGFNQGWEDSMAFFFASGVLCGSEIGFLGQWKRLRTDAHRRERGDSKMVWEFEHGFEQGIKKFRGSVM</sequence>
<evidence type="ECO:0000259" key="6">
    <source>
        <dbReference type="Pfam" id="PF00150"/>
    </source>
</evidence>
<reference evidence="7" key="1">
    <citation type="submission" date="2022-08" db="EMBL/GenBank/DDBJ databases">
        <authorList>
            <consortium name="DOE Joint Genome Institute"/>
            <person name="Min B."/>
            <person name="Riley R."/>
            <person name="Sierra-Patev S."/>
            <person name="Naranjo-Ortiz M."/>
            <person name="Looney B."/>
            <person name="Konkel Z."/>
            <person name="Slot J.C."/>
            <person name="Sakamoto Y."/>
            <person name="Steenwyk J.L."/>
            <person name="Rokas A."/>
            <person name="Carro J."/>
            <person name="Camarero S."/>
            <person name="Ferreira P."/>
            <person name="Molpeceres G."/>
            <person name="Ruiz-Duenas F.J."/>
            <person name="Serrano A."/>
            <person name="Henrissat B."/>
            <person name="Drula E."/>
            <person name="Hughes K.W."/>
            <person name="Mata J.L."/>
            <person name="Ishikawa N.K."/>
            <person name="Vargas-Isla R."/>
            <person name="Ushijima S."/>
            <person name="Smith C.A."/>
            <person name="Ahrendt S."/>
            <person name="Andreopoulos W."/>
            <person name="He G."/>
            <person name="Labutti K."/>
            <person name="Lipzen A."/>
            <person name="Ng V."/>
            <person name="Sandor L."/>
            <person name="Barry K."/>
            <person name="Martinez A.T."/>
            <person name="Xiao Y."/>
            <person name="Gibbons J.G."/>
            <person name="Terashima K."/>
            <person name="Hibbett D.S."/>
            <person name="Grigoriev I.V."/>
        </authorList>
    </citation>
    <scope>NUCLEOTIDE SEQUENCE</scope>
    <source>
        <strain evidence="7">TFB10827</strain>
    </source>
</reference>
<evidence type="ECO:0000256" key="2">
    <source>
        <dbReference type="ARBA" id="ARBA00022801"/>
    </source>
</evidence>
<dbReference type="Pfam" id="PF00150">
    <property type="entry name" value="Cellulase"/>
    <property type="match status" value="1"/>
</dbReference>
<proteinExistence type="inferred from homology"/>
<evidence type="ECO:0000256" key="3">
    <source>
        <dbReference type="ARBA" id="ARBA00023295"/>
    </source>
</evidence>
<evidence type="ECO:0000313" key="8">
    <source>
        <dbReference type="Proteomes" id="UP001163828"/>
    </source>
</evidence>
<evidence type="ECO:0000256" key="5">
    <source>
        <dbReference type="SAM" id="MobiDB-lite"/>
    </source>
</evidence>
<keyword evidence="8" id="KW-1185">Reference proteome</keyword>
<comment type="caution">
    <text evidence="7">The sequence shown here is derived from an EMBL/GenBank/DDBJ whole genome shotgun (WGS) entry which is preliminary data.</text>
</comment>
<feature type="region of interest" description="Disordered" evidence="5">
    <location>
        <begin position="312"/>
        <end position="332"/>
    </location>
</feature>
<gene>
    <name evidence="7" type="ORF">F5050DRAFT_1788207</name>
</gene>
<dbReference type="Proteomes" id="UP001163828">
    <property type="component" value="Unassembled WGS sequence"/>
</dbReference>
<dbReference type="PANTHER" id="PTHR31297">
    <property type="entry name" value="GLUCAN ENDO-1,6-BETA-GLUCOSIDASE B"/>
    <property type="match status" value="1"/>
</dbReference>
<dbReference type="InterPro" id="IPR017853">
    <property type="entry name" value="GH"/>
</dbReference>
<protein>
    <submittedName>
        <fullName evidence="7">Glycoside hydrolase superfamily</fullName>
    </submittedName>
</protein>
<dbReference type="InterPro" id="IPR050386">
    <property type="entry name" value="Glycosyl_hydrolase_5"/>
</dbReference>
<keyword evidence="2 4" id="KW-0378">Hydrolase</keyword>
<dbReference type="SUPFAM" id="SSF51445">
    <property type="entry name" value="(Trans)glycosidases"/>
    <property type="match status" value="1"/>
</dbReference>
<accession>A0ABQ8Q2B1</accession>
<dbReference type="Gene3D" id="3.20.20.80">
    <property type="entry name" value="Glycosidases"/>
    <property type="match status" value="1"/>
</dbReference>
<evidence type="ECO:0000256" key="1">
    <source>
        <dbReference type="ARBA" id="ARBA00005641"/>
    </source>
</evidence>
<feature type="compositionally biased region" description="Polar residues" evidence="5">
    <location>
        <begin position="322"/>
        <end position="332"/>
    </location>
</feature>
<evidence type="ECO:0000256" key="4">
    <source>
        <dbReference type="RuleBase" id="RU361153"/>
    </source>
</evidence>
<keyword evidence="3 4" id="KW-0326">Glycosidase</keyword>
<dbReference type="EMBL" id="MU790846">
    <property type="protein sequence ID" value="KAJ3992535.1"/>
    <property type="molecule type" value="Genomic_DNA"/>
</dbReference>
<name>A0ABQ8Q2B1_9AGAR</name>
<dbReference type="GO" id="GO:0016787">
    <property type="term" value="F:hydrolase activity"/>
    <property type="evidence" value="ECO:0007669"/>
    <property type="project" value="UniProtKB-KW"/>
</dbReference>